<comment type="caution">
    <text evidence="2">The sequence shown here is derived from an EMBL/GenBank/DDBJ whole genome shotgun (WGS) entry which is preliminary data.</text>
</comment>
<dbReference type="InterPro" id="IPR001539">
    <property type="entry name" value="Peptidase_U32"/>
</dbReference>
<reference evidence="2" key="2">
    <citation type="journal article" date="2021" name="PeerJ">
        <title>Extensive microbial diversity within the chicken gut microbiome revealed by metagenomics and culture.</title>
        <authorList>
            <person name="Gilroy R."/>
            <person name="Ravi A."/>
            <person name="Getino M."/>
            <person name="Pursley I."/>
            <person name="Horton D.L."/>
            <person name="Alikhan N.F."/>
            <person name="Baker D."/>
            <person name="Gharbi K."/>
            <person name="Hall N."/>
            <person name="Watson M."/>
            <person name="Adriaenssens E.M."/>
            <person name="Foster-Nyarko E."/>
            <person name="Jarju S."/>
            <person name="Secka A."/>
            <person name="Antonio M."/>
            <person name="Oren A."/>
            <person name="Chaudhuri R.R."/>
            <person name="La Ragione R."/>
            <person name="Hildebrand F."/>
            <person name="Pallen M.J."/>
        </authorList>
    </citation>
    <scope>NUCLEOTIDE SEQUENCE</scope>
    <source>
        <strain evidence="2">ChiW3-316</strain>
    </source>
</reference>
<reference evidence="2" key="1">
    <citation type="submission" date="2020-10" db="EMBL/GenBank/DDBJ databases">
        <authorList>
            <person name="Gilroy R."/>
        </authorList>
    </citation>
    <scope>NUCLEOTIDE SEQUENCE</scope>
    <source>
        <strain evidence="2">ChiW3-316</strain>
    </source>
</reference>
<dbReference type="EMBL" id="DVNC01000050">
    <property type="protein sequence ID" value="HIU53852.1"/>
    <property type="molecule type" value="Genomic_DNA"/>
</dbReference>
<evidence type="ECO:0000259" key="1">
    <source>
        <dbReference type="Pfam" id="PF12392"/>
    </source>
</evidence>
<sequence length="753" mass="84038">MKTELLAPAGDIEAGYAALFYGADAVYLGLQQFSARATATNFSEENLNEFVGYAHYLGRKVYAAVNTLVQEKELSDLLKSLDICSRCKVDAVILQDLGVARIIRESYPELEMHASTQMAVHNKEGALALQKEGFSRVVVARELTQGEIKEIAAVPGLETEAFIHGALCYSYSGLCLFSSVETGRSANRGKCLYPCRANFTGEAGEKHYFSMKDMALQEDVLKMPVMSLKIEGRKKTALYVAAVTDYYRRILDGKGADENRAEHIKQIFSRPWCKFHFKGKDKNVIEREFVGHRGLLIGKVEQAGKGRLTFHSKHKVARYDGIQIEIPGMEKPFGFSVQRLRLRGQSVFEVPAGEEITMDLPPQTPRLEKGWNIYLASASEVKGAYDYGKPKPGEFRQKAAVDIVVEIAGGEIVARSGDVECRITGDFAAAEHPEKTVEAARKAFAKSGDAAVEPGRFEVRNPEGLFVPVSLFNELRRQLYAQISVENKKGNLPETDAPHRIQTAKWVIKTDSLAKIAAIAPDEADEIIYLLNEQSDANELKKLPKNKLRLALPTVCRRVDKFKPLIETLLAQGYKKWEIGNYWGLSVLPKNGIDLSFDAPLYMLNTQAMQMAKEMNVGRVTLSVEDQLDNLSLIAAQAPLPVTMVVYQDAALFTSAACIRSNACKDCPRGEKWLKLEKDGQKYQALSKDCQTMLFAEQPLCFAAEAAEIKADYYRVDFVYKSYEAAKAAQVWNKVRRFEDVANCRKANLYRCL</sequence>
<evidence type="ECO:0000313" key="2">
    <source>
        <dbReference type="EMBL" id="HIU53852.1"/>
    </source>
</evidence>
<name>A0A9D1M5D4_9PROT</name>
<dbReference type="Proteomes" id="UP000824107">
    <property type="component" value="Unassembled WGS sequence"/>
</dbReference>
<dbReference type="Pfam" id="PF01136">
    <property type="entry name" value="Peptidase_U32"/>
    <property type="match status" value="1"/>
</dbReference>
<dbReference type="PANTHER" id="PTHR30217:SF10">
    <property type="entry name" value="23S RRNA 5-HYDROXYCYTIDINE C2501 SYNTHASE"/>
    <property type="match status" value="1"/>
</dbReference>
<dbReference type="AlphaFoldDB" id="A0A9D1M5D4"/>
<gene>
    <name evidence="2" type="ORF">IAD20_07205</name>
</gene>
<evidence type="ECO:0000313" key="3">
    <source>
        <dbReference type="Proteomes" id="UP000824107"/>
    </source>
</evidence>
<organism evidence="2 3">
    <name type="scientific">Candidatus Scatocola faecipullorum</name>
    <dbReference type="NCBI Taxonomy" id="2840917"/>
    <lineage>
        <taxon>Bacteria</taxon>
        <taxon>Pseudomonadati</taxon>
        <taxon>Pseudomonadota</taxon>
        <taxon>Alphaproteobacteria</taxon>
        <taxon>Rhodospirillales</taxon>
        <taxon>Rhodospirillaceae</taxon>
        <taxon>Rhodospirillaceae incertae sedis</taxon>
        <taxon>Candidatus Scatocola</taxon>
    </lineage>
</organism>
<dbReference type="PANTHER" id="PTHR30217">
    <property type="entry name" value="PEPTIDASE U32 FAMILY"/>
    <property type="match status" value="1"/>
</dbReference>
<dbReference type="Pfam" id="PF12392">
    <property type="entry name" value="DUF3656"/>
    <property type="match status" value="1"/>
</dbReference>
<accession>A0A9D1M5D4</accession>
<dbReference type="InterPro" id="IPR020988">
    <property type="entry name" value="Pept_U32_collagenase"/>
</dbReference>
<proteinExistence type="predicted"/>
<protein>
    <submittedName>
        <fullName evidence="2">U32 family peptidase</fullName>
    </submittedName>
</protein>
<dbReference type="InterPro" id="IPR051454">
    <property type="entry name" value="RNA/ubiquinone_mod_enzymes"/>
</dbReference>
<feature type="domain" description="Peptidase U32 collagenase" evidence="1">
    <location>
        <begin position="396"/>
        <end position="484"/>
    </location>
</feature>